<gene>
    <name evidence="2" type="ORF">CYLTODRAFT_413147</name>
</gene>
<sequence>MSDNFEFPDPPMLDVVLSDALKTALAEGANLNSFAHYDPFCRHPPTCRARQDAHYPRTPPSSVDPSVAFGTNNDDNPPPLEGESTWVPPVAQLEQPPCPWISTSHPDNGESVERIWSYMRTAQLGKEKEMEIHQDKDAAKDVEDDPQSGWSLFTQPQASCMTAVMMPFKAAFARVSGLFERDAAQNNYTFIYPIKIFLGSEFDSVENM</sequence>
<feature type="region of interest" description="Disordered" evidence="1">
    <location>
        <begin position="49"/>
        <end position="82"/>
    </location>
</feature>
<protein>
    <submittedName>
        <fullName evidence="2">Uncharacterized protein</fullName>
    </submittedName>
</protein>
<evidence type="ECO:0000313" key="2">
    <source>
        <dbReference type="EMBL" id="KIY64698.1"/>
    </source>
</evidence>
<keyword evidence="3" id="KW-1185">Reference proteome</keyword>
<dbReference type="EMBL" id="KN880623">
    <property type="protein sequence ID" value="KIY64698.1"/>
    <property type="molecule type" value="Genomic_DNA"/>
</dbReference>
<evidence type="ECO:0000313" key="3">
    <source>
        <dbReference type="Proteomes" id="UP000054007"/>
    </source>
</evidence>
<reference evidence="2 3" key="1">
    <citation type="journal article" date="2015" name="Fungal Genet. Biol.">
        <title>Evolution of novel wood decay mechanisms in Agaricales revealed by the genome sequences of Fistulina hepatica and Cylindrobasidium torrendii.</title>
        <authorList>
            <person name="Floudas D."/>
            <person name="Held B.W."/>
            <person name="Riley R."/>
            <person name="Nagy L.G."/>
            <person name="Koehler G."/>
            <person name="Ransdell A.S."/>
            <person name="Younus H."/>
            <person name="Chow J."/>
            <person name="Chiniquy J."/>
            <person name="Lipzen A."/>
            <person name="Tritt A."/>
            <person name="Sun H."/>
            <person name="Haridas S."/>
            <person name="LaButti K."/>
            <person name="Ohm R.A."/>
            <person name="Kues U."/>
            <person name="Blanchette R.A."/>
            <person name="Grigoriev I.V."/>
            <person name="Minto R.E."/>
            <person name="Hibbett D.S."/>
        </authorList>
    </citation>
    <scope>NUCLEOTIDE SEQUENCE [LARGE SCALE GENOMIC DNA]</scope>
    <source>
        <strain evidence="2 3">FP15055 ss-10</strain>
    </source>
</reference>
<dbReference type="Proteomes" id="UP000054007">
    <property type="component" value="Unassembled WGS sequence"/>
</dbReference>
<organism evidence="2 3">
    <name type="scientific">Cylindrobasidium torrendii FP15055 ss-10</name>
    <dbReference type="NCBI Taxonomy" id="1314674"/>
    <lineage>
        <taxon>Eukaryota</taxon>
        <taxon>Fungi</taxon>
        <taxon>Dikarya</taxon>
        <taxon>Basidiomycota</taxon>
        <taxon>Agaricomycotina</taxon>
        <taxon>Agaricomycetes</taxon>
        <taxon>Agaricomycetidae</taxon>
        <taxon>Agaricales</taxon>
        <taxon>Marasmiineae</taxon>
        <taxon>Physalacriaceae</taxon>
        <taxon>Cylindrobasidium</taxon>
    </lineage>
</organism>
<feature type="compositionally biased region" description="Polar residues" evidence="1">
    <location>
        <begin position="60"/>
        <end position="75"/>
    </location>
</feature>
<evidence type="ECO:0000256" key="1">
    <source>
        <dbReference type="SAM" id="MobiDB-lite"/>
    </source>
</evidence>
<name>A0A0D7B289_9AGAR</name>
<accession>A0A0D7B289</accession>
<proteinExistence type="predicted"/>
<dbReference type="AlphaFoldDB" id="A0A0D7B289"/>